<feature type="transmembrane region" description="Helical" evidence="2">
    <location>
        <begin position="323"/>
        <end position="342"/>
    </location>
</feature>
<feature type="compositionally biased region" description="Polar residues" evidence="1">
    <location>
        <begin position="143"/>
        <end position="158"/>
    </location>
</feature>
<accession>A0A9P1H5M6</accession>
<evidence type="ECO:0000313" key="4">
    <source>
        <dbReference type="Proteomes" id="UP000838763"/>
    </source>
</evidence>
<keyword evidence="2" id="KW-1133">Transmembrane helix</keyword>
<comment type="caution">
    <text evidence="3">The sequence shown here is derived from an EMBL/GenBank/DDBJ whole genome shotgun (WGS) entry which is preliminary data.</text>
</comment>
<dbReference type="EMBL" id="CALLCH030000015">
    <property type="protein sequence ID" value="CAI4216482.1"/>
    <property type="molecule type" value="Genomic_DNA"/>
</dbReference>
<evidence type="ECO:0000313" key="3">
    <source>
        <dbReference type="EMBL" id="CAI4216482.1"/>
    </source>
</evidence>
<dbReference type="AlphaFoldDB" id="A0A9P1H5M6"/>
<protein>
    <submittedName>
        <fullName evidence="3">Uncharacterized protein</fullName>
    </submittedName>
</protein>
<evidence type="ECO:0000256" key="2">
    <source>
        <dbReference type="SAM" id="Phobius"/>
    </source>
</evidence>
<dbReference type="OrthoDB" id="5360701at2759"/>
<sequence>MSRLAVQGTRSLQLCRQSLNHHIPSQPFRRGPAAIQCFSKLGQRQALASRIWQPSQPRCYATATVSAPSGTGAETATATTQNKAVPDLTKLSTVVEQTRNRFLSAGGIPAGQLTLVALRTCQTAASAIKPHLNRKDMKPPPSASSTLLALDNNGSKTKPPQKESTRIQDTASRISNAAYEIVTSANVVLTPEILELYVDIQSSLGRPSTIPDVFSLFGSKSLPVKSGDAVVYKKQNPKRSAAAIEPDLAAKALDAAVAAKDLDAAIGIVETCYTGSPFVKQKLMRTMSLPALVVLPTPFAVYAISSQFAHLHYNIDPVTMTKVTFALGMAYVVFTSSLGLIAKATVMDQMVRVTWAPGIPLRERWMREEERAALDKIAMAWGFKETWRHGEEGGVEWACLREYIGQKGMVLDRIDFMEGMN</sequence>
<feature type="region of interest" description="Disordered" evidence="1">
    <location>
        <begin position="132"/>
        <end position="168"/>
    </location>
</feature>
<name>A0A9P1H5M6_9PEZI</name>
<gene>
    <name evidence="3" type="ORF">PPNO1_LOCUS6136</name>
</gene>
<keyword evidence="2" id="KW-0472">Membrane</keyword>
<keyword evidence="2" id="KW-0812">Transmembrane</keyword>
<proteinExistence type="predicted"/>
<reference evidence="3" key="1">
    <citation type="submission" date="2022-11" db="EMBL/GenBank/DDBJ databases">
        <authorList>
            <person name="Scott C."/>
            <person name="Bruce N."/>
        </authorList>
    </citation>
    <scope>NUCLEOTIDE SEQUENCE</scope>
</reference>
<dbReference type="Proteomes" id="UP000838763">
    <property type="component" value="Unassembled WGS sequence"/>
</dbReference>
<organism evidence="3 4">
    <name type="scientific">Parascedosporium putredinis</name>
    <dbReference type="NCBI Taxonomy" id="1442378"/>
    <lineage>
        <taxon>Eukaryota</taxon>
        <taxon>Fungi</taxon>
        <taxon>Dikarya</taxon>
        <taxon>Ascomycota</taxon>
        <taxon>Pezizomycotina</taxon>
        <taxon>Sordariomycetes</taxon>
        <taxon>Hypocreomycetidae</taxon>
        <taxon>Microascales</taxon>
        <taxon>Microascaceae</taxon>
        <taxon>Parascedosporium</taxon>
    </lineage>
</organism>
<keyword evidence="4" id="KW-1185">Reference proteome</keyword>
<feature type="transmembrane region" description="Helical" evidence="2">
    <location>
        <begin position="289"/>
        <end position="311"/>
    </location>
</feature>
<evidence type="ECO:0000256" key="1">
    <source>
        <dbReference type="SAM" id="MobiDB-lite"/>
    </source>
</evidence>